<name>A0A7V8VEV2_9BACT</name>
<keyword evidence="2" id="KW-1185">Reference proteome</keyword>
<dbReference type="Proteomes" id="UP000542342">
    <property type="component" value="Unassembled WGS sequence"/>
</dbReference>
<accession>A0A7V8VEV2</accession>
<comment type="caution">
    <text evidence="1">The sequence shown here is derived from an EMBL/GenBank/DDBJ whole genome shotgun (WGS) entry which is preliminary data.</text>
</comment>
<organism evidence="1 2">
    <name type="scientific">Thermogemmata fonticola</name>
    <dbReference type="NCBI Taxonomy" id="2755323"/>
    <lineage>
        <taxon>Bacteria</taxon>
        <taxon>Pseudomonadati</taxon>
        <taxon>Planctomycetota</taxon>
        <taxon>Planctomycetia</taxon>
        <taxon>Gemmatales</taxon>
        <taxon>Gemmataceae</taxon>
        <taxon>Thermogemmata</taxon>
    </lineage>
</organism>
<sequence>MRAVIEVESHLCHHAEAVNVEATEEPRATPPRQVPQSVLWQWSGRKLRPLQPVAKTIGEKTVSEMIIEDRR</sequence>
<gene>
    <name evidence="1" type="ORF">H0921_10885</name>
</gene>
<reference evidence="1 2" key="1">
    <citation type="submission" date="2020-07" db="EMBL/GenBank/DDBJ databases">
        <title>Thermogemmata thermophila gen. nov., sp. nov., a novel moderate thermophilic planctomycete from a Kamchatka hot spring.</title>
        <authorList>
            <person name="Elcheninov A.G."/>
            <person name="Podosokorskaya O.A."/>
            <person name="Kovaleva O.L."/>
            <person name="Novikov A."/>
            <person name="Bonch-Osmolovskaya E.A."/>
            <person name="Toshchakov S.V."/>
            <person name="Kublanov I.V."/>
        </authorList>
    </citation>
    <scope>NUCLEOTIDE SEQUENCE [LARGE SCALE GENOMIC DNA]</scope>
    <source>
        <strain evidence="1 2">2918</strain>
    </source>
</reference>
<dbReference type="RefSeq" id="WP_194538111.1">
    <property type="nucleotide sequence ID" value="NZ_JACEFB010000007.1"/>
</dbReference>
<evidence type="ECO:0000313" key="2">
    <source>
        <dbReference type="Proteomes" id="UP000542342"/>
    </source>
</evidence>
<protein>
    <submittedName>
        <fullName evidence="1">Uncharacterized protein</fullName>
    </submittedName>
</protein>
<proteinExistence type="predicted"/>
<dbReference type="AlphaFoldDB" id="A0A7V8VEV2"/>
<dbReference type="EMBL" id="JACEFB010000007">
    <property type="protein sequence ID" value="MBA2226666.1"/>
    <property type="molecule type" value="Genomic_DNA"/>
</dbReference>
<evidence type="ECO:0000313" key="1">
    <source>
        <dbReference type="EMBL" id="MBA2226666.1"/>
    </source>
</evidence>